<dbReference type="OrthoDB" id="29098at10239"/>
<protein>
    <submittedName>
        <fullName evidence="1">Uncharacterized protein</fullName>
    </submittedName>
</protein>
<accession>A0A1B3B170</accession>
<sequence length="42" mass="5054">MMDEIDRQFYLLMIQLENSLAFSVQDTYEIPMFVNMAVEVDY</sequence>
<dbReference type="KEGG" id="vg:29063892"/>
<gene>
    <name evidence="1" type="primary">95</name>
    <name evidence="1" type="ORF">SEA_REMUS_95</name>
</gene>
<evidence type="ECO:0000313" key="2">
    <source>
        <dbReference type="Proteomes" id="UP000202619"/>
    </source>
</evidence>
<organism evidence="1 2">
    <name type="scientific">Gordonia phage Remus</name>
    <dbReference type="NCBI Taxonomy" id="1887652"/>
    <lineage>
        <taxon>Viruses</taxon>
        <taxon>Duplodnaviria</taxon>
        <taxon>Heunggongvirae</taxon>
        <taxon>Uroviricota</taxon>
        <taxon>Caudoviricetes</taxon>
        <taxon>Soupsvirus</taxon>
        <taxon>Soupsvirus strosahl</taxon>
    </lineage>
</organism>
<evidence type="ECO:0000313" key="1">
    <source>
        <dbReference type="EMBL" id="AOE44698.1"/>
    </source>
</evidence>
<reference evidence="1 2" key="1">
    <citation type="submission" date="2016-07" db="EMBL/GenBank/DDBJ databases">
        <authorList>
            <person name="Franke B.K."/>
            <person name="Idrees S."/>
            <person name="Klinkhammer K.E."/>
            <person name="Kocina D.M."/>
            <person name="Lusk T.N."/>
            <person name="Notovny A.L."/>
            <person name="Oberding K.E."/>
            <person name="Quandt C.A."/>
            <person name="Schmitz M.Y."/>
            <person name="Schultz D.E."/>
            <person name="Thaoxaochay C."/>
            <person name="Thomas C.P."/>
            <person name="Toland T.N."/>
            <person name="Topel S.A."/>
            <person name="Warren E.R."/>
            <person name="Weber A.J."/>
            <person name="Welman R.J."/>
            <person name="Williams K.M."/>
            <person name="Bonilla J.A."/>
            <person name="Klyczek K."/>
            <person name="Garlena R.A."/>
            <person name="Russell D.A."/>
            <person name="Pope W.H."/>
            <person name="Jacobs-Sera D."/>
            <person name="Hendrix R.W."/>
            <person name="Hatfull G.F."/>
        </authorList>
    </citation>
    <scope>NUCLEOTIDE SEQUENCE [LARGE SCALE GENOMIC DNA]</scope>
</reference>
<dbReference type="EMBL" id="KX557283">
    <property type="protein sequence ID" value="AOE44698.1"/>
    <property type="molecule type" value="Genomic_DNA"/>
</dbReference>
<dbReference type="RefSeq" id="YP_009281706.1">
    <property type="nucleotide sequence ID" value="NC_031031.1"/>
</dbReference>
<proteinExistence type="predicted"/>
<dbReference type="Proteomes" id="UP000202619">
    <property type="component" value="Segment"/>
</dbReference>
<name>A0A1B3B170_9CAUD</name>
<dbReference type="GeneID" id="29063892"/>